<comment type="caution">
    <text evidence="6">The sequence shown here is derived from an EMBL/GenBank/DDBJ whole genome shotgun (WGS) entry which is preliminary data.</text>
</comment>
<dbReference type="Pfam" id="PF00126">
    <property type="entry name" value="HTH_1"/>
    <property type="match status" value="1"/>
</dbReference>
<dbReference type="EMBL" id="JAAXLA010000008">
    <property type="protein sequence ID" value="NMH96935.1"/>
    <property type="molecule type" value="Genomic_DNA"/>
</dbReference>
<organism evidence="6 7">
    <name type="scientific">Pseudonocardia acidicola</name>
    <dbReference type="NCBI Taxonomy" id="2724939"/>
    <lineage>
        <taxon>Bacteria</taxon>
        <taxon>Bacillati</taxon>
        <taxon>Actinomycetota</taxon>
        <taxon>Actinomycetes</taxon>
        <taxon>Pseudonocardiales</taxon>
        <taxon>Pseudonocardiaceae</taxon>
        <taxon>Pseudonocardia</taxon>
    </lineage>
</organism>
<evidence type="ECO:0000256" key="3">
    <source>
        <dbReference type="ARBA" id="ARBA00023125"/>
    </source>
</evidence>
<gene>
    <name evidence="6" type="ORF">HF526_06330</name>
</gene>
<dbReference type="InterPro" id="IPR036388">
    <property type="entry name" value="WH-like_DNA-bd_sf"/>
</dbReference>
<keyword evidence="7" id="KW-1185">Reference proteome</keyword>
<evidence type="ECO:0000313" key="7">
    <source>
        <dbReference type="Proteomes" id="UP000820669"/>
    </source>
</evidence>
<accession>A0ABX1S5U2</accession>
<dbReference type="InterPro" id="IPR036390">
    <property type="entry name" value="WH_DNA-bd_sf"/>
</dbReference>
<dbReference type="Proteomes" id="UP000820669">
    <property type="component" value="Unassembled WGS sequence"/>
</dbReference>
<reference evidence="6 7" key="1">
    <citation type="submission" date="2020-04" db="EMBL/GenBank/DDBJ databases">
        <authorList>
            <person name="Klaysubun C."/>
            <person name="Duangmal K."/>
            <person name="Lipun K."/>
        </authorList>
    </citation>
    <scope>NUCLEOTIDE SEQUENCE [LARGE SCALE GENOMIC DNA]</scope>
    <source>
        <strain evidence="6 7">K10HN5</strain>
    </source>
</reference>
<dbReference type="RefSeq" id="WP_169380328.1">
    <property type="nucleotide sequence ID" value="NZ_JAAXLA010000008.1"/>
</dbReference>
<dbReference type="PANTHER" id="PTHR30346">
    <property type="entry name" value="TRANSCRIPTIONAL DUAL REGULATOR HCAR-RELATED"/>
    <property type="match status" value="1"/>
</dbReference>
<dbReference type="PANTHER" id="PTHR30346:SF28">
    <property type="entry name" value="HTH-TYPE TRANSCRIPTIONAL REGULATOR CYNR"/>
    <property type="match status" value="1"/>
</dbReference>
<dbReference type="Gene3D" id="3.40.190.290">
    <property type="match status" value="1"/>
</dbReference>
<proteinExistence type="inferred from homology"/>
<evidence type="ECO:0000256" key="1">
    <source>
        <dbReference type="ARBA" id="ARBA00009437"/>
    </source>
</evidence>
<dbReference type="PRINTS" id="PR00039">
    <property type="entry name" value="HTHLYSR"/>
</dbReference>
<dbReference type="Pfam" id="PF03466">
    <property type="entry name" value="LysR_substrate"/>
    <property type="match status" value="1"/>
</dbReference>
<comment type="similarity">
    <text evidence="1">Belongs to the LysR transcriptional regulatory family.</text>
</comment>
<keyword evidence="4" id="KW-0804">Transcription</keyword>
<dbReference type="SUPFAM" id="SSF46785">
    <property type="entry name" value="Winged helix' DNA-binding domain"/>
    <property type="match status" value="1"/>
</dbReference>
<keyword evidence="3" id="KW-0238">DNA-binding</keyword>
<feature type="domain" description="HTH lysR-type" evidence="5">
    <location>
        <begin position="1"/>
        <end position="58"/>
    </location>
</feature>
<dbReference type="Gene3D" id="1.10.10.10">
    <property type="entry name" value="Winged helix-like DNA-binding domain superfamily/Winged helix DNA-binding domain"/>
    <property type="match status" value="1"/>
</dbReference>
<evidence type="ECO:0000256" key="4">
    <source>
        <dbReference type="ARBA" id="ARBA00023163"/>
    </source>
</evidence>
<evidence type="ECO:0000256" key="2">
    <source>
        <dbReference type="ARBA" id="ARBA00023015"/>
    </source>
</evidence>
<dbReference type="PROSITE" id="PS50931">
    <property type="entry name" value="HTH_LYSR"/>
    <property type="match status" value="1"/>
</dbReference>
<keyword evidence="2" id="KW-0805">Transcription regulation</keyword>
<dbReference type="InterPro" id="IPR000847">
    <property type="entry name" value="LysR_HTH_N"/>
</dbReference>
<dbReference type="SUPFAM" id="SSF53850">
    <property type="entry name" value="Periplasmic binding protein-like II"/>
    <property type="match status" value="1"/>
</dbReference>
<protein>
    <submittedName>
        <fullName evidence="6">LysR family transcriptional regulator</fullName>
    </submittedName>
</protein>
<evidence type="ECO:0000259" key="5">
    <source>
        <dbReference type="PROSITE" id="PS50931"/>
    </source>
</evidence>
<name>A0ABX1S5U2_9PSEU</name>
<sequence length="304" mass="32367">MELRQLRYFVAVAQERHFGRAARSLHLATPSLSQQIRALERELQVVLLERSSHGVGLTPAGEVLLEHARALLGRAEHARDAVHSAVPGTSRLALRLAPGVPAVLGAALRGLAALAPEVEVDAAVSHQRDAPSAVQQDRADAAVVWAGEDTLGLAARALCRVPVCLVIPPGHRLARANPVPLHRVAEGETVLYPSHLAAVLRQRWTGDLAVHGHRVRVRRMPDPAAEGPAALFRAVRAGRGVALIAAPHVAEAGDGLVVRQLAPPLDATLQLVWREPAKPALRRLIAEITGACTRSPATSSSTRH</sequence>
<evidence type="ECO:0000313" key="6">
    <source>
        <dbReference type="EMBL" id="NMH96935.1"/>
    </source>
</evidence>
<dbReference type="InterPro" id="IPR005119">
    <property type="entry name" value="LysR_subst-bd"/>
</dbReference>